<proteinExistence type="predicted"/>
<dbReference type="EMBL" id="ML178817">
    <property type="protein sequence ID" value="TFL05298.1"/>
    <property type="molecule type" value="Genomic_DNA"/>
</dbReference>
<feature type="region of interest" description="Disordered" evidence="1">
    <location>
        <begin position="41"/>
        <end position="71"/>
    </location>
</feature>
<feature type="compositionally biased region" description="Low complexity" evidence="1">
    <location>
        <begin position="56"/>
        <end position="70"/>
    </location>
</feature>
<evidence type="ECO:0000313" key="4">
    <source>
        <dbReference type="Proteomes" id="UP000305067"/>
    </source>
</evidence>
<evidence type="ECO:0000256" key="1">
    <source>
        <dbReference type="SAM" id="MobiDB-lite"/>
    </source>
</evidence>
<organism evidence="3 4">
    <name type="scientific">Pterulicium gracile</name>
    <dbReference type="NCBI Taxonomy" id="1884261"/>
    <lineage>
        <taxon>Eukaryota</taxon>
        <taxon>Fungi</taxon>
        <taxon>Dikarya</taxon>
        <taxon>Basidiomycota</taxon>
        <taxon>Agaricomycotina</taxon>
        <taxon>Agaricomycetes</taxon>
        <taxon>Agaricomycetidae</taxon>
        <taxon>Agaricales</taxon>
        <taxon>Pleurotineae</taxon>
        <taxon>Pterulaceae</taxon>
        <taxon>Pterulicium</taxon>
    </lineage>
</organism>
<protein>
    <submittedName>
        <fullName evidence="3">Uncharacterized protein</fullName>
    </submittedName>
</protein>
<keyword evidence="2" id="KW-0812">Transmembrane</keyword>
<evidence type="ECO:0000313" key="3">
    <source>
        <dbReference type="EMBL" id="TFL05298.1"/>
    </source>
</evidence>
<keyword evidence="2" id="KW-1133">Transmembrane helix</keyword>
<sequence>MICSRYCPAKTLAFAAVVVFVVFGIKATILLIRSRSRLASARRSDAHRARGRRLSSPHPIHSHLLSEPLPQSIPGRVYFCRRRSVGSTHRARSI</sequence>
<accession>A0A5C3QV89</accession>
<evidence type="ECO:0000256" key="2">
    <source>
        <dbReference type="SAM" id="Phobius"/>
    </source>
</evidence>
<name>A0A5C3QV89_9AGAR</name>
<dbReference type="Proteomes" id="UP000305067">
    <property type="component" value="Unassembled WGS sequence"/>
</dbReference>
<gene>
    <name evidence="3" type="ORF">BDV98DRAFT_561789</name>
</gene>
<reference evidence="3 4" key="1">
    <citation type="journal article" date="2019" name="Nat. Ecol. Evol.">
        <title>Megaphylogeny resolves global patterns of mushroom evolution.</title>
        <authorList>
            <person name="Varga T."/>
            <person name="Krizsan K."/>
            <person name="Foldi C."/>
            <person name="Dima B."/>
            <person name="Sanchez-Garcia M."/>
            <person name="Sanchez-Ramirez S."/>
            <person name="Szollosi G.J."/>
            <person name="Szarkandi J.G."/>
            <person name="Papp V."/>
            <person name="Albert L."/>
            <person name="Andreopoulos W."/>
            <person name="Angelini C."/>
            <person name="Antonin V."/>
            <person name="Barry K.W."/>
            <person name="Bougher N.L."/>
            <person name="Buchanan P."/>
            <person name="Buyck B."/>
            <person name="Bense V."/>
            <person name="Catcheside P."/>
            <person name="Chovatia M."/>
            <person name="Cooper J."/>
            <person name="Damon W."/>
            <person name="Desjardin D."/>
            <person name="Finy P."/>
            <person name="Geml J."/>
            <person name="Haridas S."/>
            <person name="Hughes K."/>
            <person name="Justo A."/>
            <person name="Karasinski D."/>
            <person name="Kautmanova I."/>
            <person name="Kiss B."/>
            <person name="Kocsube S."/>
            <person name="Kotiranta H."/>
            <person name="LaButti K.M."/>
            <person name="Lechner B.E."/>
            <person name="Liimatainen K."/>
            <person name="Lipzen A."/>
            <person name="Lukacs Z."/>
            <person name="Mihaltcheva S."/>
            <person name="Morgado L.N."/>
            <person name="Niskanen T."/>
            <person name="Noordeloos M.E."/>
            <person name="Ohm R.A."/>
            <person name="Ortiz-Santana B."/>
            <person name="Ovrebo C."/>
            <person name="Racz N."/>
            <person name="Riley R."/>
            <person name="Savchenko A."/>
            <person name="Shiryaev A."/>
            <person name="Soop K."/>
            <person name="Spirin V."/>
            <person name="Szebenyi C."/>
            <person name="Tomsovsky M."/>
            <person name="Tulloss R.E."/>
            <person name="Uehling J."/>
            <person name="Grigoriev I.V."/>
            <person name="Vagvolgyi C."/>
            <person name="Papp T."/>
            <person name="Martin F.M."/>
            <person name="Miettinen O."/>
            <person name="Hibbett D.S."/>
            <person name="Nagy L.G."/>
        </authorList>
    </citation>
    <scope>NUCLEOTIDE SEQUENCE [LARGE SCALE GENOMIC DNA]</scope>
    <source>
        <strain evidence="3 4">CBS 309.79</strain>
    </source>
</reference>
<feature type="transmembrane region" description="Helical" evidence="2">
    <location>
        <begin position="12"/>
        <end position="32"/>
    </location>
</feature>
<keyword evidence="4" id="KW-1185">Reference proteome</keyword>
<dbReference type="AlphaFoldDB" id="A0A5C3QV89"/>
<keyword evidence="2" id="KW-0472">Membrane</keyword>